<dbReference type="GO" id="GO:0009003">
    <property type="term" value="F:signal peptidase activity"/>
    <property type="evidence" value="ECO:0007669"/>
    <property type="project" value="UniProtKB-EC"/>
</dbReference>
<evidence type="ECO:0000256" key="1">
    <source>
        <dbReference type="ARBA" id="ARBA00000677"/>
    </source>
</evidence>
<feature type="domain" description="Peptidase S26" evidence="8">
    <location>
        <begin position="6"/>
        <end position="207"/>
    </location>
</feature>
<evidence type="ECO:0000256" key="5">
    <source>
        <dbReference type="ARBA" id="ARBA00022801"/>
    </source>
</evidence>
<dbReference type="Gene3D" id="2.10.109.10">
    <property type="entry name" value="Umud Fragment, subunit A"/>
    <property type="match status" value="1"/>
</dbReference>
<evidence type="ECO:0000256" key="7">
    <source>
        <dbReference type="RuleBase" id="RU362042"/>
    </source>
</evidence>
<dbReference type="SUPFAM" id="SSF51306">
    <property type="entry name" value="LexA/Signal peptidase"/>
    <property type="match status" value="1"/>
</dbReference>
<protein>
    <recommendedName>
        <fullName evidence="4 7">Signal peptidase I</fullName>
        <ecNumber evidence="4 7">3.4.21.89</ecNumber>
    </recommendedName>
</protein>
<dbReference type="Pfam" id="PF10502">
    <property type="entry name" value="Peptidase_S26"/>
    <property type="match status" value="1"/>
</dbReference>
<evidence type="ECO:0000256" key="3">
    <source>
        <dbReference type="ARBA" id="ARBA00009370"/>
    </source>
</evidence>
<feature type="active site" evidence="6">
    <location>
        <position position="84"/>
    </location>
</feature>
<comment type="catalytic activity">
    <reaction evidence="1 7">
        <text>Cleavage of hydrophobic, N-terminal signal or leader sequences from secreted and periplasmic proteins.</text>
        <dbReference type="EC" id="3.4.21.89"/>
    </reaction>
</comment>
<dbReference type="EC" id="3.4.21.89" evidence="4 7"/>
<reference evidence="9 10" key="1">
    <citation type="submission" date="2020-08" db="EMBL/GenBank/DDBJ databases">
        <title>Genomic Encyclopedia of Type Strains, Phase IV (KMG-IV): sequencing the most valuable type-strain genomes for metagenomic binning, comparative biology and taxonomic classification.</title>
        <authorList>
            <person name="Goeker M."/>
        </authorList>
    </citation>
    <scope>NUCLEOTIDE SEQUENCE [LARGE SCALE GENOMIC DNA]</scope>
    <source>
        <strain evidence="9 10">DSM 14925</strain>
    </source>
</reference>
<evidence type="ECO:0000313" key="10">
    <source>
        <dbReference type="Proteomes" id="UP000562464"/>
    </source>
</evidence>
<comment type="similarity">
    <text evidence="3 7">Belongs to the peptidase S26 family.</text>
</comment>
<dbReference type="RefSeq" id="WP_183540431.1">
    <property type="nucleotide sequence ID" value="NZ_DASWOY010000021.1"/>
</dbReference>
<name>A0A841CA20_9LACT</name>
<organism evidence="9 10">
    <name type="scientific">Lactovum miscens</name>
    <dbReference type="NCBI Taxonomy" id="190387"/>
    <lineage>
        <taxon>Bacteria</taxon>
        <taxon>Bacillati</taxon>
        <taxon>Bacillota</taxon>
        <taxon>Bacilli</taxon>
        <taxon>Lactobacillales</taxon>
        <taxon>Streptococcaceae</taxon>
        <taxon>Lactovum</taxon>
    </lineage>
</organism>
<gene>
    <name evidence="9" type="ORF">HNQ37_001310</name>
</gene>
<feature type="active site" evidence="6">
    <location>
        <position position="35"/>
    </location>
</feature>
<dbReference type="InterPro" id="IPR019757">
    <property type="entry name" value="Pept_S26A_signal_pept_1_Lys-AS"/>
</dbReference>
<evidence type="ECO:0000256" key="4">
    <source>
        <dbReference type="ARBA" id="ARBA00013208"/>
    </source>
</evidence>
<dbReference type="NCBIfam" id="TIGR02227">
    <property type="entry name" value="sigpep_I_bact"/>
    <property type="match status" value="1"/>
</dbReference>
<accession>A0A841CA20</accession>
<dbReference type="InterPro" id="IPR000223">
    <property type="entry name" value="Pept_S26A_signal_pept_1"/>
</dbReference>
<sequence>MIKFLKEWLPLIVVILLILLSRVFIWDSVKVDGPSMDPTLANGNRLIMLRVGGIERGDVVVAQETLNQTLKNDPMATSGKTIVKRVVGMPGDILVFKADTLTINGKIYSQPWLEDYKSQFVNGKLANTYLTGSSMSNLTTADRQFFADTATTSKAFTVDNSGNPDFTLTVPEGRYFLMGDDRIVSADSRLVGTFTKSQLKGKVIFRFLPFNKIGTIQ</sequence>
<dbReference type="Proteomes" id="UP000562464">
    <property type="component" value="Unassembled WGS sequence"/>
</dbReference>
<dbReference type="PANTHER" id="PTHR43390:SF1">
    <property type="entry name" value="CHLOROPLAST PROCESSING PEPTIDASE"/>
    <property type="match status" value="1"/>
</dbReference>
<dbReference type="InterPro" id="IPR019533">
    <property type="entry name" value="Peptidase_S26"/>
</dbReference>
<evidence type="ECO:0000256" key="2">
    <source>
        <dbReference type="ARBA" id="ARBA00004401"/>
    </source>
</evidence>
<dbReference type="PROSITE" id="PS00760">
    <property type="entry name" value="SPASE_I_2"/>
    <property type="match status" value="1"/>
</dbReference>
<comment type="caution">
    <text evidence="9">The sequence shown here is derived from an EMBL/GenBank/DDBJ whole genome shotgun (WGS) entry which is preliminary data.</text>
</comment>
<evidence type="ECO:0000259" key="8">
    <source>
        <dbReference type="Pfam" id="PF10502"/>
    </source>
</evidence>
<dbReference type="GO" id="GO:0005886">
    <property type="term" value="C:plasma membrane"/>
    <property type="evidence" value="ECO:0007669"/>
    <property type="project" value="UniProtKB-SubCell"/>
</dbReference>
<keyword evidence="5 7" id="KW-0378">Hydrolase</keyword>
<dbReference type="CDD" id="cd06530">
    <property type="entry name" value="S26_SPase_I"/>
    <property type="match status" value="1"/>
</dbReference>
<evidence type="ECO:0000256" key="6">
    <source>
        <dbReference type="PIRSR" id="PIRSR600223-1"/>
    </source>
</evidence>
<comment type="subcellular location">
    <subcellularLocation>
        <location evidence="2">Cell membrane</location>
        <topology evidence="2">Single-pass type II membrane protein</topology>
    </subcellularLocation>
    <subcellularLocation>
        <location evidence="7">Membrane</location>
        <topology evidence="7">Single-pass type II membrane protein</topology>
    </subcellularLocation>
</comment>
<dbReference type="InterPro" id="IPR036286">
    <property type="entry name" value="LexA/Signal_pep-like_sf"/>
</dbReference>
<dbReference type="PANTHER" id="PTHR43390">
    <property type="entry name" value="SIGNAL PEPTIDASE I"/>
    <property type="match status" value="1"/>
</dbReference>
<dbReference type="PRINTS" id="PR00727">
    <property type="entry name" value="LEADERPTASE"/>
</dbReference>
<proteinExistence type="inferred from homology"/>
<evidence type="ECO:0000313" key="9">
    <source>
        <dbReference type="EMBL" id="MBB5888411.1"/>
    </source>
</evidence>
<dbReference type="GO" id="GO:0004252">
    <property type="term" value="F:serine-type endopeptidase activity"/>
    <property type="evidence" value="ECO:0007669"/>
    <property type="project" value="InterPro"/>
</dbReference>
<dbReference type="EMBL" id="JACHHV010000024">
    <property type="protein sequence ID" value="MBB5888411.1"/>
    <property type="molecule type" value="Genomic_DNA"/>
</dbReference>
<dbReference type="GO" id="GO:0006465">
    <property type="term" value="P:signal peptide processing"/>
    <property type="evidence" value="ECO:0007669"/>
    <property type="project" value="InterPro"/>
</dbReference>
<keyword evidence="7" id="KW-0645">Protease</keyword>
<keyword evidence="10" id="KW-1185">Reference proteome</keyword>
<dbReference type="AlphaFoldDB" id="A0A841CA20"/>